<dbReference type="RefSeq" id="XP_018131619.1">
    <property type="nucleotide sequence ID" value="XM_018273400.1"/>
</dbReference>
<evidence type="ECO:0000313" key="2">
    <source>
        <dbReference type="EMBL" id="OBT97886.1"/>
    </source>
</evidence>
<evidence type="ECO:0000256" key="1">
    <source>
        <dbReference type="SAM" id="MobiDB-lite"/>
    </source>
</evidence>
<dbReference type="Proteomes" id="UP000091956">
    <property type="component" value="Unassembled WGS sequence"/>
</dbReference>
<keyword evidence="3" id="KW-1185">Reference proteome</keyword>
<dbReference type="AlphaFoldDB" id="A0A1B8GPW7"/>
<feature type="region of interest" description="Disordered" evidence="1">
    <location>
        <begin position="94"/>
        <end position="119"/>
    </location>
</feature>
<gene>
    <name evidence="2" type="ORF">VE01_03921</name>
</gene>
<accession>A0A1B8GPW7</accession>
<name>A0A1B8GPW7_9PEZI</name>
<dbReference type="GeneID" id="28837307"/>
<reference evidence="3" key="2">
    <citation type="journal article" date="2018" name="Nat. Commun.">
        <title>Extreme sensitivity to ultraviolet light in the fungal pathogen causing white-nose syndrome of bats.</title>
        <authorList>
            <person name="Palmer J.M."/>
            <person name="Drees K.P."/>
            <person name="Foster J.T."/>
            <person name="Lindner D.L."/>
        </authorList>
    </citation>
    <scope>NUCLEOTIDE SEQUENCE [LARGE SCALE GENOMIC DNA]</scope>
    <source>
        <strain evidence="3">UAMH 10579</strain>
    </source>
</reference>
<evidence type="ECO:0000313" key="3">
    <source>
        <dbReference type="Proteomes" id="UP000091956"/>
    </source>
</evidence>
<reference evidence="2 3" key="1">
    <citation type="submission" date="2016-03" db="EMBL/GenBank/DDBJ databases">
        <title>Comparative genomics of Pseudogymnoascus destructans, the fungus causing white-nose syndrome of bats.</title>
        <authorList>
            <person name="Palmer J.M."/>
            <person name="Drees K.P."/>
            <person name="Foster J.T."/>
            <person name="Lindner D.L."/>
        </authorList>
    </citation>
    <scope>NUCLEOTIDE SEQUENCE [LARGE SCALE GENOMIC DNA]</scope>
    <source>
        <strain evidence="2 3">UAMH 10579</strain>
    </source>
</reference>
<protein>
    <submittedName>
        <fullName evidence="2">Uncharacterized protein</fullName>
    </submittedName>
</protein>
<sequence>MKGLLARVLHEVLTEIGEPRSAYCVAHKSLFSELSGMLRDSTCALRRTFSVQALSRLLMLRTIGKCYVSENGLQWLRYAKLFVGAKLPLTVPSRLEKSSSSTDRQAYGAEIEPPLRSHY</sequence>
<organism evidence="2 3">
    <name type="scientific">Pseudogymnoascus verrucosus</name>
    <dbReference type="NCBI Taxonomy" id="342668"/>
    <lineage>
        <taxon>Eukaryota</taxon>
        <taxon>Fungi</taxon>
        <taxon>Dikarya</taxon>
        <taxon>Ascomycota</taxon>
        <taxon>Pezizomycotina</taxon>
        <taxon>Leotiomycetes</taxon>
        <taxon>Thelebolales</taxon>
        <taxon>Thelebolaceae</taxon>
        <taxon>Pseudogymnoascus</taxon>
    </lineage>
</organism>
<dbReference type="EMBL" id="KV460219">
    <property type="protein sequence ID" value="OBT97886.1"/>
    <property type="molecule type" value="Genomic_DNA"/>
</dbReference>
<proteinExistence type="predicted"/>